<feature type="transmembrane region" description="Helical" evidence="1">
    <location>
        <begin position="107"/>
        <end position="126"/>
    </location>
</feature>
<accession>A0ABT6JMY7</accession>
<reference evidence="2 3" key="1">
    <citation type="submission" date="2023-04" db="EMBL/GenBank/DDBJ databases">
        <title>Luteimonas sp. M1R5S18.</title>
        <authorList>
            <person name="Sun J.-Q."/>
        </authorList>
    </citation>
    <scope>NUCLEOTIDE SEQUENCE [LARGE SCALE GENOMIC DNA]</scope>
    <source>
        <strain evidence="2 3">M1R5S18</strain>
    </source>
</reference>
<evidence type="ECO:0000313" key="2">
    <source>
        <dbReference type="EMBL" id="MDH5832045.1"/>
    </source>
</evidence>
<keyword evidence="3" id="KW-1185">Reference proteome</keyword>
<organism evidence="2 3">
    <name type="scientific">Luteimonas rhizosphaericola</name>
    <dbReference type="NCBI Taxonomy" id="3042024"/>
    <lineage>
        <taxon>Bacteria</taxon>
        <taxon>Pseudomonadati</taxon>
        <taxon>Pseudomonadota</taxon>
        <taxon>Gammaproteobacteria</taxon>
        <taxon>Lysobacterales</taxon>
        <taxon>Lysobacteraceae</taxon>
        <taxon>Luteimonas</taxon>
    </lineage>
</organism>
<sequence>MQTRPWQVAGLAAIALPALWLLLAGPARVLGVDSGHAGMVLLVTAAWTSLLALSRLPRGEGEQAIAPGEWNAWIGAGFMLVAMLFLATRAELFLGPSADRHSAQGVARSLVLLLVAWAVLSRVVAARWKGAVEEDERDREIARRASAHGRAALVVTVIVLAVLLGFTPGERLAWATHFGIANVLVFALMLGWLVEYVATALIYLVDRSRGA</sequence>
<feature type="transmembrane region" description="Helical" evidence="1">
    <location>
        <begin position="70"/>
        <end position="87"/>
    </location>
</feature>
<feature type="transmembrane region" description="Helical" evidence="1">
    <location>
        <begin position="178"/>
        <end position="205"/>
    </location>
</feature>
<keyword evidence="1" id="KW-0472">Membrane</keyword>
<comment type="caution">
    <text evidence="2">The sequence shown here is derived from an EMBL/GenBank/DDBJ whole genome shotgun (WGS) entry which is preliminary data.</text>
</comment>
<protein>
    <submittedName>
        <fullName evidence="2">Uncharacterized protein</fullName>
    </submittedName>
</protein>
<proteinExistence type="predicted"/>
<evidence type="ECO:0000313" key="3">
    <source>
        <dbReference type="Proteomes" id="UP001156831"/>
    </source>
</evidence>
<keyword evidence="1" id="KW-0812">Transmembrane</keyword>
<dbReference type="EMBL" id="JARXRN010000028">
    <property type="protein sequence ID" value="MDH5832045.1"/>
    <property type="molecule type" value="Genomic_DNA"/>
</dbReference>
<gene>
    <name evidence="2" type="ORF">QFW80_16125</name>
</gene>
<feature type="transmembrane region" description="Helical" evidence="1">
    <location>
        <begin position="41"/>
        <end position="58"/>
    </location>
</feature>
<dbReference type="Proteomes" id="UP001156831">
    <property type="component" value="Unassembled WGS sequence"/>
</dbReference>
<feature type="transmembrane region" description="Helical" evidence="1">
    <location>
        <begin position="147"/>
        <end position="166"/>
    </location>
</feature>
<keyword evidence="1" id="KW-1133">Transmembrane helix</keyword>
<evidence type="ECO:0000256" key="1">
    <source>
        <dbReference type="SAM" id="Phobius"/>
    </source>
</evidence>
<name>A0ABT6JMY7_9GAMM</name>
<dbReference type="RefSeq" id="WP_280602986.1">
    <property type="nucleotide sequence ID" value="NZ_JARXRN010000028.1"/>
</dbReference>